<dbReference type="InterPro" id="IPR020471">
    <property type="entry name" value="AKR"/>
</dbReference>
<protein>
    <submittedName>
        <fullName evidence="3">Aldo/keto reductase</fullName>
    </submittedName>
</protein>
<organism evidence="3 4">
    <name type="scientific">Luteimonas salinisoli</name>
    <dbReference type="NCBI Taxonomy" id="2752307"/>
    <lineage>
        <taxon>Bacteria</taxon>
        <taxon>Pseudomonadati</taxon>
        <taxon>Pseudomonadota</taxon>
        <taxon>Gammaproteobacteria</taxon>
        <taxon>Lysobacterales</taxon>
        <taxon>Lysobacteraceae</taxon>
        <taxon>Luteimonas</taxon>
    </lineage>
</organism>
<feature type="domain" description="NADP-dependent oxidoreductase" evidence="2">
    <location>
        <begin position="20"/>
        <end position="312"/>
    </location>
</feature>
<dbReference type="PANTHER" id="PTHR43625">
    <property type="entry name" value="AFLATOXIN B1 ALDEHYDE REDUCTASE"/>
    <property type="match status" value="1"/>
</dbReference>
<keyword evidence="4" id="KW-1185">Reference proteome</keyword>
<evidence type="ECO:0000256" key="1">
    <source>
        <dbReference type="ARBA" id="ARBA00023002"/>
    </source>
</evidence>
<dbReference type="EMBL" id="JACCKA010000059">
    <property type="protein sequence ID" value="NZA26626.1"/>
    <property type="molecule type" value="Genomic_DNA"/>
</dbReference>
<name>A0A853JBJ8_9GAMM</name>
<dbReference type="AlphaFoldDB" id="A0A853JBJ8"/>
<dbReference type="CDD" id="cd19076">
    <property type="entry name" value="AKR_AKR13A_13D"/>
    <property type="match status" value="1"/>
</dbReference>
<dbReference type="InterPro" id="IPR036812">
    <property type="entry name" value="NAD(P)_OxRdtase_dom_sf"/>
</dbReference>
<dbReference type="GO" id="GO:0016491">
    <property type="term" value="F:oxidoreductase activity"/>
    <property type="evidence" value="ECO:0007669"/>
    <property type="project" value="UniProtKB-KW"/>
</dbReference>
<dbReference type="InterPro" id="IPR023210">
    <property type="entry name" value="NADP_OxRdtase_dom"/>
</dbReference>
<accession>A0A853JBJ8</accession>
<dbReference type="SUPFAM" id="SSF51430">
    <property type="entry name" value="NAD(P)-linked oxidoreductase"/>
    <property type="match status" value="1"/>
</dbReference>
<evidence type="ECO:0000259" key="2">
    <source>
        <dbReference type="Pfam" id="PF00248"/>
    </source>
</evidence>
<dbReference type="Pfam" id="PF00248">
    <property type="entry name" value="Aldo_ket_red"/>
    <property type="match status" value="1"/>
</dbReference>
<comment type="caution">
    <text evidence="3">The sequence shown here is derived from an EMBL/GenBank/DDBJ whole genome shotgun (WGS) entry which is preliminary data.</text>
</comment>
<dbReference type="Proteomes" id="UP000578091">
    <property type="component" value="Unassembled WGS sequence"/>
</dbReference>
<dbReference type="PRINTS" id="PR00069">
    <property type="entry name" value="ALDKETRDTASE"/>
</dbReference>
<proteinExistence type="predicted"/>
<evidence type="ECO:0000313" key="4">
    <source>
        <dbReference type="Proteomes" id="UP000578091"/>
    </source>
</evidence>
<dbReference type="InterPro" id="IPR050791">
    <property type="entry name" value="Aldo-Keto_reductase"/>
</dbReference>
<keyword evidence="1" id="KW-0560">Oxidoreductase</keyword>
<dbReference type="GO" id="GO:0005737">
    <property type="term" value="C:cytoplasm"/>
    <property type="evidence" value="ECO:0007669"/>
    <property type="project" value="TreeGrafter"/>
</dbReference>
<dbReference type="PANTHER" id="PTHR43625:SF40">
    <property type="entry name" value="ALDO-KETO REDUCTASE YAKC [NADP(+)]"/>
    <property type="match status" value="1"/>
</dbReference>
<dbReference type="RefSeq" id="WP_180678416.1">
    <property type="nucleotide sequence ID" value="NZ_JACCKA010000059.1"/>
</dbReference>
<sequence>MNDDFPRRTLGSQGLRVSAIGLGCMGMSDFYGDSDKARNLAVLEHAIDHGVNFLDTADMYGVGRNEELLARVLRRRRDEVVLATKFGNVRGADGAFLGVDGRPEYVAAACDASLKRLGVTHIDLYYQHRVDPNVPIEETVGAMARLVEAGKVRHLGLSEAAPATLRRAAAVHPIAALQSEYSLWTRDVADAALPVCRELGIGFVAYSPLGRGFLTGAITRPEDLVADDWRRGHPRFQGDNLARNLALVQAVTALAEARGHTPAQIALAWLLAQGEDIVPIPGTRRIERLDENAAAAAIALDAAELASIDAVLAGHEVVGERYPAASMGSVNR</sequence>
<gene>
    <name evidence="3" type="ORF">H0E84_09535</name>
</gene>
<evidence type="ECO:0000313" key="3">
    <source>
        <dbReference type="EMBL" id="NZA26626.1"/>
    </source>
</evidence>
<reference evidence="3 4" key="1">
    <citation type="submission" date="2020-07" db="EMBL/GenBank/DDBJ databases">
        <title>Luteimonas sp. SJ-92.</title>
        <authorList>
            <person name="Huang X.-X."/>
            <person name="Xu L."/>
            <person name="Sun J.-Q."/>
        </authorList>
    </citation>
    <scope>NUCLEOTIDE SEQUENCE [LARGE SCALE GENOMIC DNA]</scope>
    <source>
        <strain evidence="3 4">SJ-92</strain>
    </source>
</reference>
<dbReference type="Gene3D" id="3.20.20.100">
    <property type="entry name" value="NADP-dependent oxidoreductase domain"/>
    <property type="match status" value="1"/>
</dbReference>